<dbReference type="Gene3D" id="3.30.450.40">
    <property type="match status" value="1"/>
</dbReference>
<dbReference type="EMBL" id="JACJVQ010000014">
    <property type="protein sequence ID" value="MBB6635695.1"/>
    <property type="molecule type" value="Genomic_DNA"/>
</dbReference>
<dbReference type="AlphaFoldDB" id="A0A841SZM0"/>
<name>A0A841SZM0_9BACL</name>
<evidence type="ECO:0000313" key="6">
    <source>
        <dbReference type="Proteomes" id="UP000535838"/>
    </source>
</evidence>
<evidence type="ECO:0000256" key="1">
    <source>
        <dbReference type="ARBA" id="ARBA00023015"/>
    </source>
</evidence>
<dbReference type="PANTHER" id="PTHR44688">
    <property type="entry name" value="DNA-BINDING TRANSCRIPTIONAL ACTIVATOR DEVR_DOSR"/>
    <property type="match status" value="1"/>
</dbReference>
<dbReference type="PROSITE" id="PS50043">
    <property type="entry name" value="HTH_LUXR_2"/>
    <property type="match status" value="1"/>
</dbReference>
<evidence type="ECO:0000256" key="2">
    <source>
        <dbReference type="ARBA" id="ARBA00023125"/>
    </source>
</evidence>
<organism evidence="5 6">
    <name type="scientific">Cohnella thailandensis</name>
    <dbReference type="NCBI Taxonomy" id="557557"/>
    <lineage>
        <taxon>Bacteria</taxon>
        <taxon>Bacillati</taxon>
        <taxon>Bacillota</taxon>
        <taxon>Bacilli</taxon>
        <taxon>Bacillales</taxon>
        <taxon>Paenibacillaceae</taxon>
        <taxon>Cohnella</taxon>
    </lineage>
</organism>
<dbReference type="GO" id="GO:0003677">
    <property type="term" value="F:DNA binding"/>
    <property type="evidence" value="ECO:0007669"/>
    <property type="project" value="UniProtKB-KW"/>
</dbReference>
<dbReference type="Pfam" id="PF00196">
    <property type="entry name" value="GerE"/>
    <property type="match status" value="1"/>
</dbReference>
<dbReference type="InterPro" id="IPR029016">
    <property type="entry name" value="GAF-like_dom_sf"/>
</dbReference>
<dbReference type="InterPro" id="IPR016032">
    <property type="entry name" value="Sig_transdc_resp-reg_C-effctor"/>
</dbReference>
<dbReference type="CDD" id="cd06170">
    <property type="entry name" value="LuxR_C_like"/>
    <property type="match status" value="1"/>
</dbReference>
<accession>A0A841SZM0</accession>
<keyword evidence="1" id="KW-0805">Transcription regulation</keyword>
<dbReference type="SUPFAM" id="SSF46894">
    <property type="entry name" value="C-terminal effector domain of the bipartite response regulators"/>
    <property type="match status" value="1"/>
</dbReference>
<dbReference type="Gene3D" id="1.10.10.10">
    <property type="entry name" value="Winged helix-like DNA-binding domain superfamily/Winged helix DNA-binding domain"/>
    <property type="match status" value="1"/>
</dbReference>
<keyword evidence="2" id="KW-0238">DNA-binding</keyword>
<protein>
    <recommendedName>
        <fullName evidence="4">HTH luxR-type domain-containing protein</fullName>
    </recommendedName>
</protein>
<evidence type="ECO:0000313" key="5">
    <source>
        <dbReference type="EMBL" id="MBB6635695.1"/>
    </source>
</evidence>
<feature type="domain" description="HTH luxR-type" evidence="4">
    <location>
        <begin position="141"/>
        <end position="205"/>
    </location>
</feature>
<dbReference type="SMART" id="SM00421">
    <property type="entry name" value="HTH_LUXR"/>
    <property type="match status" value="1"/>
</dbReference>
<sequence>MKIVKSIGSLNFINGSFNKCVILVTDADLNVLFNYNSYPLSNSDLFREGSTITEDLYGFNALLAARDTNGIAFVDEEEHIGVPLVEELCSCAVPLFDYENTIIGYIGLFSRSGGLLPWGLSFVDTLSKLIAERLNKGNKQINKWYMHLSSREIEVLNLVVIGITDGEIAKEVSISKSTVRSYLTSIFEKLGVKNRFELMFKYYQN</sequence>
<dbReference type="InterPro" id="IPR036388">
    <property type="entry name" value="WH-like_DNA-bd_sf"/>
</dbReference>
<dbReference type="Proteomes" id="UP000535838">
    <property type="component" value="Unassembled WGS sequence"/>
</dbReference>
<dbReference type="PRINTS" id="PR00038">
    <property type="entry name" value="HTHLUXR"/>
</dbReference>
<dbReference type="PANTHER" id="PTHR44688:SF16">
    <property type="entry name" value="DNA-BINDING TRANSCRIPTIONAL ACTIVATOR DEVR_DOSR"/>
    <property type="match status" value="1"/>
</dbReference>
<keyword evidence="6" id="KW-1185">Reference proteome</keyword>
<dbReference type="GO" id="GO:0045892">
    <property type="term" value="P:negative regulation of DNA-templated transcription"/>
    <property type="evidence" value="ECO:0007669"/>
    <property type="project" value="UniProtKB-ARBA"/>
</dbReference>
<comment type="caution">
    <text evidence="5">The sequence shown here is derived from an EMBL/GenBank/DDBJ whole genome shotgun (WGS) entry which is preliminary data.</text>
</comment>
<keyword evidence="3" id="KW-0804">Transcription</keyword>
<reference evidence="5 6" key="1">
    <citation type="submission" date="2020-08" db="EMBL/GenBank/DDBJ databases">
        <title>Cohnella phylogeny.</title>
        <authorList>
            <person name="Dunlap C."/>
        </authorList>
    </citation>
    <scope>NUCLEOTIDE SEQUENCE [LARGE SCALE GENOMIC DNA]</scope>
    <source>
        <strain evidence="5 6">DSM 25241</strain>
    </source>
</reference>
<evidence type="ECO:0000256" key="3">
    <source>
        <dbReference type="ARBA" id="ARBA00023163"/>
    </source>
</evidence>
<gene>
    <name evidence="5" type="ORF">H7B67_16365</name>
</gene>
<dbReference type="InterPro" id="IPR000792">
    <property type="entry name" value="Tscrpt_reg_LuxR_C"/>
</dbReference>
<proteinExistence type="predicted"/>
<dbReference type="RefSeq" id="WP_185120933.1">
    <property type="nucleotide sequence ID" value="NZ_JACJVQ010000014.1"/>
</dbReference>
<evidence type="ECO:0000259" key="4">
    <source>
        <dbReference type="PROSITE" id="PS50043"/>
    </source>
</evidence>